<sequence length="451" mass="51038">MPGYQFYNATLTILPSSINFTQFHKIIATMNKGKNREQEQEGDQKGDNKEDQKEAQEPGFRTWNYAAGDHKSWSTAEVYFATSFETRYKNYGEPELPAYKIAAAVAKLMNFVVDHGGYINSTRRYTNASISYKLYTTQSHPRELCLEEFADATYKSQLQDWVEYIVNWAFSELGGIGNFEEHSAFKRIRKPNPPPRLQAPSEVTGYPGPRATVKVKQTDTPILHGESSKSEYYTDEQLIALEQKPTREQKPIMTGRDKDGNPIMSLPGLILAERGIASCSGGQAQLSQESAWGSSEYKAITRGVEEIGLTSATTQALYPSGASTSTSGAEIPYSWSRQTEEPMDGWGTEWVDNRVRKYYWKYYPVWQDSENAKQEGVMQWLTAPDGRLYYQAVKKVIGGTTEHFTDVKELDRQKKAGFEPNNYRAPPKRAENNGEAEGSSEQHKNKRAKHN</sequence>
<gene>
    <name evidence="2" type="ORF">HYALB_00011047</name>
</gene>
<feature type="region of interest" description="Disordered" evidence="1">
    <location>
        <begin position="188"/>
        <end position="212"/>
    </location>
</feature>
<dbReference type="EMBL" id="CAJVRM010000280">
    <property type="protein sequence ID" value="CAG8978782.1"/>
    <property type="molecule type" value="Genomic_DNA"/>
</dbReference>
<proteinExistence type="predicted"/>
<evidence type="ECO:0000256" key="1">
    <source>
        <dbReference type="SAM" id="MobiDB-lite"/>
    </source>
</evidence>
<evidence type="ECO:0000313" key="2">
    <source>
        <dbReference type="EMBL" id="CAG8978782.1"/>
    </source>
</evidence>
<name>A0A9N9Q8T4_9HELO</name>
<evidence type="ECO:0000313" key="3">
    <source>
        <dbReference type="Proteomes" id="UP000701801"/>
    </source>
</evidence>
<dbReference type="Proteomes" id="UP000701801">
    <property type="component" value="Unassembled WGS sequence"/>
</dbReference>
<keyword evidence="3" id="KW-1185">Reference proteome</keyword>
<organism evidence="2 3">
    <name type="scientific">Hymenoscyphus albidus</name>
    <dbReference type="NCBI Taxonomy" id="595503"/>
    <lineage>
        <taxon>Eukaryota</taxon>
        <taxon>Fungi</taxon>
        <taxon>Dikarya</taxon>
        <taxon>Ascomycota</taxon>
        <taxon>Pezizomycotina</taxon>
        <taxon>Leotiomycetes</taxon>
        <taxon>Helotiales</taxon>
        <taxon>Helotiaceae</taxon>
        <taxon>Hymenoscyphus</taxon>
    </lineage>
</organism>
<accession>A0A9N9Q8T4</accession>
<comment type="caution">
    <text evidence="2">The sequence shown here is derived from an EMBL/GenBank/DDBJ whole genome shotgun (WGS) entry which is preliminary data.</text>
</comment>
<dbReference type="AlphaFoldDB" id="A0A9N9Q8T4"/>
<dbReference type="OrthoDB" id="10563899at2759"/>
<feature type="region of interest" description="Disordered" evidence="1">
    <location>
        <begin position="411"/>
        <end position="451"/>
    </location>
</feature>
<protein>
    <submittedName>
        <fullName evidence="2">Uncharacterized protein</fullName>
    </submittedName>
</protein>
<reference evidence="2" key="1">
    <citation type="submission" date="2021-07" db="EMBL/GenBank/DDBJ databases">
        <authorList>
            <person name="Durling M."/>
        </authorList>
    </citation>
    <scope>NUCLEOTIDE SEQUENCE</scope>
</reference>
<feature type="compositionally biased region" description="Basic and acidic residues" evidence="1">
    <location>
        <begin position="34"/>
        <end position="56"/>
    </location>
</feature>
<feature type="region of interest" description="Disordered" evidence="1">
    <location>
        <begin position="32"/>
        <end position="59"/>
    </location>
</feature>